<dbReference type="PANTHER" id="PTHR45663">
    <property type="entry name" value="GEO12009P1"/>
    <property type="match status" value="1"/>
</dbReference>
<proteinExistence type="inferred from homology"/>
<evidence type="ECO:0000256" key="1">
    <source>
        <dbReference type="ARBA" id="ARBA00008987"/>
    </source>
</evidence>
<dbReference type="PROSITE" id="PS51352">
    <property type="entry name" value="THIOREDOXIN_2"/>
    <property type="match status" value="1"/>
</dbReference>
<dbReference type="SUPFAM" id="SSF52833">
    <property type="entry name" value="Thioredoxin-like"/>
    <property type="match status" value="1"/>
</dbReference>
<sequence>MKKMIIFVLLLVVIFGALVFVVQYQNSQKLDGVDNPYNKSDLDQATIDQLEDPIYQNQILPDELQEKLDNGEDVTVYFYSPTCIHCQRTTPVVVPMAEEYGVDLVKLNLLEFEAAWNEYSIEATPTIVRYEAGEETARIVGEHEQADFENFFEQEVLHEE</sequence>
<keyword evidence="2" id="KW-1015">Disulfide bond</keyword>
<name>A0ABY4ESF6_9BACI</name>
<evidence type="ECO:0000256" key="3">
    <source>
        <dbReference type="ARBA" id="ARBA00023284"/>
    </source>
</evidence>
<gene>
    <name evidence="5" type="ORF">MUN88_11995</name>
</gene>
<keyword evidence="3" id="KW-0676">Redox-active center</keyword>
<dbReference type="RefSeq" id="WP_244715324.1">
    <property type="nucleotide sequence ID" value="NZ_CP095072.1"/>
</dbReference>
<comment type="similarity">
    <text evidence="1">Belongs to the thioredoxin family.</text>
</comment>
<dbReference type="EMBL" id="CP095072">
    <property type="protein sequence ID" value="UOQ46818.1"/>
    <property type="molecule type" value="Genomic_DNA"/>
</dbReference>
<evidence type="ECO:0000313" key="5">
    <source>
        <dbReference type="EMBL" id="UOQ46818.1"/>
    </source>
</evidence>
<dbReference type="PANTHER" id="PTHR45663:SF11">
    <property type="entry name" value="GEO12009P1"/>
    <property type="match status" value="1"/>
</dbReference>
<reference evidence="5 6" key="1">
    <citation type="submission" date="2022-04" db="EMBL/GenBank/DDBJ databases">
        <title>Gracilibacillus sp. isolated from saltern.</title>
        <authorList>
            <person name="Won M."/>
            <person name="Lee C.-M."/>
            <person name="Woen H.-Y."/>
            <person name="Kwon S.-W."/>
        </authorList>
    </citation>
    <scope>NUCLEOTIDE SEQUENCE [LARGE SCALE GENOMIC DNA]</scope>
    <source>
        <strain evidence="5 6">SSWR10-1</strain>
    </source>
</reference>
<dbReference type="Pfam" id="PF00085">
    <property type="entry name" value="Thioredoxin"/>
    <property type="match status" value="1"/>
</dbReference>
<dbReference type="Gene3D" id="3.40.30.10">
    <property type="entry name" value="Glutaredoxin"/>
    <property type="match status" value="1"/>
</dbReference>
<evidence type="ECO:0000259" key="4">
    <source>
        <dbReference type="PROSITE" id="PS51352"/>
    </source>
</evidence>
<evidence type="ECO:0000313" key="6">
    <source>
        <dbReference type="Proteomes" id="UP000831782"/>
    </source>
</evidence>
<accession>A0ABY4ESF6</accession>
<organism evidence="5 6">
    <name type="scientific">Gracilibacillus caseinilyticus</name>
    <dbReference type="NCBI Taxonomy" id="2932256"/>
    <lineage>
        <taxon>Bacteria</taxon>
        <taxon>Bacillati</taxon>
        <taxon>Bacillota</taxon>
        <taxon>Bacilli</taxon>
        <taxon>Bacillales</taxon>
        <taxon>Bacillaceae</taxon>
        <taxon>Gracilibacillus</taxon>
    </lineage>
</organism>
<dbReference type="Proteomes" id="UP000831782">
    <property type="component" value="Chromosome"/>
</dbReference>
<protein>
    <submittedName>
        <fullName evidence="5">Thioredoxin family protein</fullName>
    </submittedName>
</protein>
<dbReference type="InterPro" id="IPR013766">
    <property type="entry name" value="Thioredoxin_domain"/>
</dbReference>
<dbReference type="CDD" id="cd02947">
    <property type="entry name" value="TRX_family"/>
    <property type="match status" value="1"/>
</dbReference>
<dbReference type="InterPro" id="IPR036249">
    <property type="entry name" value="Thioredoxin-like_sf"/>
</dbReference>
<feature type="domain" description="Thioredoxin" evidence="4">
    <location>
        <begin position="39"/>
        <end position="157"/>
    </location>
</feature>
<evidence type="ECO:0000256" key="2">
    <source>
        <dbReference type="ARBA" id="ARBA00023157"/>
    </source>
</evidence>
<keyword evidence="6" id="KW-1185">Reference proteome</keyword>